<dbReference type="PROSITE" id="PS51257">
    <property type="entry name" value="PROKAR_LIPOPROTEIN"/>
    <property type="match status" value="1"/>
</dbReference>
<dbReference type="Gene3D" id="3.40.50.10610">
    <property type="entry name" value="ABC-type transport auxiliary lipoprotein component"/>
    <property type="match status" value="1"/>
</dbReference>
<dbReference type="KEGG" id="slac:SKTS_06860"/>
<dbReference type="InterPro" id="IPR005586">
    <property type="entry name" value="ABC_trans_aux"/>
</dbReference>
<accession>A0A6F8V907</accession>
<dbReference type="Pfam" id="PF03886">
    <property type="entry name" value="ABC_trans_aux"/>
    <property type="match status" value="1"/>
</dbReference>
<evidence type="ECO:0000259" key="1">
    <source>
        <dbReference type="Pfam" id="PF03886"/>
    </source>
</evidence>
<protein>
    <recommendedName>
        <fullName evidence="1">ABC-type transport auxiliary lipoprotein component domain-containing protein</fullName>
    </recommendedName>
</protein>
<evidence type="ECO:0000313" key="3">
    <source>
        <dbReference type="Proteomes" id="UP000502260"/>
    </source>
</evidence>
<dbReference type="Proteomes" id="UP000502260">
    <property type="component" value="Chromosome"/>
</dbReference>
<dbReference type="RefSeq" id="WP_173060408.1">
    <property type="nucleotide sequence ID" value="NZ_AP022853.1"/>
</dbReference>
<keyword evidence="3" id="KW-1185">Reference proteome</keyword>
<dbReference type="AlphaFoldDB" id="A0A6F8V907"/>
<organism evidence="2 3">
    <name type="scientific">Sulfurimicrobium lacus</name>
    <dbReference type="NCBI Taxonomy" id="2715678"/>
    <lineage>
        <taxon>Bacteria</taxon>
        <taxon>Pseudomonadati</taxon>
        <taxon>Pseudomonadota</taxon>
        <taxon>Betaproteobacteria</taxon>
        <taxon>Nitrosomonadales</taxon>
        <taxon>Sulfuricellaceae</taxon>
        <taxon>Sulfurimicrobium</taxon>
    </lineage>
</organism>
<reference evidence="3" key="1">
    <citation type="submission" date="2020-03" db="EMBL/GenBank/DDBJ databases">
        <title>Complete genome sequence of sulfur-oxidizing bacterium skT11.</title>
        <authorList>
            <person name="Kanda M."/>
            <person name="Kojima H."/>
            <person name="Fukui M."/>
        </authorList>
    </citation>
    <scope>NUCLEOTIDE SEQUENCE [LARGE SCALE GENOMIC DNA]</scope>
    <source>
        <strain evidence="3">skT11</strain>
    </source>
</reference>
<feature type="domain" description="ABC-type transport auxiliary lipoprotein component" evidence="1">
    <location>
        <begin position="35"/>
        <end position="193"/>
    </location>
</feature>
<dbReference type="SUPFAM" id="SSF159594">
    <property type="entry name" value="XCC0632-like"/>
    <property type="match status" value="1"/>
</dbReference>
<evidence type="ECO:0000313" key="2">
    <source>
        <dbReference type="EMBL" id="BCB25800.1"/>
    </source>
</evidence>
<proteinExistence type="predicted"/>
<name>A0A6F8V907_9PROT</name>
<gene>
    <name evidence="2" type="ORF">SKTS_06860</name>
</gene>
<dbReference type="EMBL" id="AP022853">
    <property type="protein sequence ID" value="BCB25800.1"/>
    <property type="molecule type" value="Genomic_DNA"/>
</dbReference>
<sequence length="204" mass="22269">MKWMRVIIVGAIWAAIAGCSALPPVRQEQANTFALEARVDRSAAVPSRDAPNLVVSLAHARPGFDSLRMVYVRTPHELEYFAKNQWVDTPARMLTPLLIQAAESSGAFGAVVAPSSGVAAQWRLESEIVRLQQEFMGVPSQVHLILRVQLIDVAARKVLAAREFDVTEKAPSEDPYGGVVASNRAVRRVLDEVKAFCAAQVKVP</sequence>